<feature type="transmembrane region" description="Helical" evidence="10">
    <location>
        <begin position="58"/>
        <end position="74"/>
    </location>
</feature>
<feature type="transmembrane region" description="Helical" evidence="10">
    <location>
        <begin position="228"/>
        <end position="245"/>
    </location>
</feature>
<reference evidence="12 13" key="1">
    <citation type="submission" date="2023-06" db="EMBL/GenBank/DDBJ databases">
        <authorList>
            <person name="Zeman M."/>
            <person name="Kubasova T."/>
            <person name="Jahodarova E."/>
            <person name="Nykrynova M."/>
            <person name="Rychlik I."/>
        </authorList>
    </citation>
    <scope>NUCLEOTIDE SEQUENCE [LARGE SCALE GENOMIC DNA]</scope>
    <source>
        <strain evidence="12 13">ET4</strain>
    </source>
</reference>
<evidence type="ECO:0000259" key="11">
    <source>
        <dbReference type="PROSITE" id="PS51202"/>
    </source>
</evidence>
<evidence type="ECO:0000256" key="7">
    <source>
        <dbReference type="ARBA" id="ARBA00022989"/>
    </source>
</evidence>
<comment type="caution">
    <text evidence="12">The sequence shown here is derived from an EMBL/GenBank/DDBJ whole genome shotgun (WGS) entry which is preliminary data.</text>
</comment>
<evidence type="ECO:0000256" key="2">
    <source>
        <dbReference type="ARBA" id="ARBA00022448"/>
    </source>
</evidence>
<feature type="transmembrane region" description="Helical" evidence="10">
    <location>
        <begin position="124"/>
        <end position="146"/>
    </location>
</feature>
<reference evidence="13" key="2">
    <citation type="submission" date="2023-07" db="EMBL/GenBank/DDBJ databases">
        <title>Identification and characterization of horizontal gene transfer across gut microbiota members of farm animals based on homology search.</title>
        <authorList>
            <person name="Schwarzerova J."/>
            <person name="Nykrynova M."/>
            <person name="Jureckova K."/>
            <person name="Cejkova D."/>
            <person name="Rychlik I."/>
        </authorList>
    </citation>
    <scope>NUCLEOTIDE SEQUENCE [LARGE SCALE GENOMIC DNA]</scope>
    <source>
        <strain evidence="13">ET4</strain>
    </source>
</reference>
<feature type="transmembrane region" description="Helical" evidence="10">
    <location>
        <begin position="280"/>
        <end position="297"/>
    </location>
</feature>
<feature type="transmembrane region" description="Helical" evidence="10">
    <location>
        <begin position="171"/>
        <end position="191"/>
    </location>
</feature>
<dbReference type="NCBIfam" id="NF003715">
    <property type="entry name" value="PRK05326.1-2"/>
    <property type="match status" value="1"/>
</dbReference>
<keyword evidence="4" id="KW-1003">Cell membrane</keyword>
<evidence type="ECO:0000256" key="10">
    <source>
        <dbReference type="SAM" id="Phobius"/>
    </source>
</evidence>
<evidence type="ECO:0000256" key="3">
    <source>
        <dbReference type="ARBA" id="ARBA00022449"/>
    </source>
</evidence>
<evidence type="ECO:0000256" key="8">
    <source>
        <dbReference type="ARBA" id="ARBA00023065"/>
    </source>
</evidence>
<evidence type="ECO:0000256" key="4">
    <source>
        <dbReference type="ARBA" id="ARBA00022475"/>
    </source>
</evidence>
<dbReference type="NCBIfam" id="NF003716">
    <property type="entry name" value="PRK05326.1-3"/>
    <property type="match status" value="1"/>
</dbReference>
<dbReference type="Pfam" id="PF02080">
    <property type="entry name" value="TrkA_C"/>
    <property type="match status" value="1"/>
</dbReference>
<gene>
    <name evidence="12" type="ORF">QUW02_00435</name>
</gene>
<dbReference type="EMBL" id="JAUDCF010000001">
    <property type="protein sequence ID" value="MDM8144412.1"/>
    <property type="molecule type" value="Genomic_DNA"/>
</dbReference>
<keyword evidence="5" id="KW-0633">Potassium transport</keyword>
<feature type="transmembrane region" description="Helical" evidence="10">
    <location>
        <begin position="197"/>
        <end position="216"/>
    </location>
</feature>
<name>A0ABT7U1L6_9BACE</name>
<dbReference type="Gene3D" id="1.20.1530.20">
    <property type="match status" value="1"/>
</dbReference>
<protein>
    <submittedName>
        <fullName evidence="12">Potassium/proton antiporter</fullName>
    </submittedName>
</protein>
<feature type="domain" description="RCK C-terminal" evidence="11">
    <location>
        <begin position="407"/>
        <end position="489"/>
    </location>
</feature>
<keyword evidence="7 10" id="KW-1133">Transmembrane helix</keyword>
<evidence type="ECO:0000256" key="1">
    <source>
        <dbReference type="ARBA" id="ARBA00004651"/>
    </source>
</evidence>
<dbReference type="SUPFAM" id="SSF116726">
    <property type="entry name" value="TrkA C-terminal domain-like"/>
    <property type="match status" value="1"/>
</dbReference>
<organism evidence="12 13">
    <name type="scientific">Bacteroides eggerthii</name>
    <dbReference type="NCBI Taxonomy" id="28111"/>
    <lineage>
        <taxon>Bacteria</taxon>
        <taxon>Pseudomonadati</taxon>
        <taxon>Bacteroidota</taxon>
        <taxon>Bacteroidia</taxon>
        <taxon>Bacteroidales</taxon>
        <taxon>Bacteroidaceae</taxon>
        <taxon>Bacteroides</taxon>
    </lineage>
</organism>
<dbReference type="Gene3D" id="3.30.70.1450">
    <property type="entry name" value="Regulator of K+ conductance, C-terminal domain"/>
    <property type="match status" value="1"/>
</dbReference>
<keyword evidence="2" id="KW-0813">Transport</keyword>
<keyword evidence="6 10" id="KW-0812">Transmembrane</keyword>
<accession>A0ABT7U1L6</accession>
<dbReference type="Pfam" id="PF00999">
    <property type="entry name" value="Na_H_Exchanger"/>
    <property type="match status" value="1"/>
</dbReference>
<dbReference type="PANTHER" id="PTHR32507:SF7">
    <property type="entry name" value="K(+)_H(+) ANTIPORTER NHAP2"/>
    <property type="match status" value="1"/>
</dbReference>
<dbReference type="PANTHER" id="PTHR32507">
    <property type="entry name" value="NA(+)/H(+) ANTIPORTER 1"/>
    <property type="match status" value="1"/>
</dbReference>
<keyword evidence="13" id="KW-1185">Reference proteome</keyword>
<feature type="transmembrane region" description="Helical" evidence="10">
    <location>
        <begin position="251"/>
        <end position="268"/>
    </location>
</feature>
<feature type="transmembrane region" description="Helical" evidence="10">
    <location>
        <begin position="86"/>
        <end position="112"/>
    </location>
</feature>
<sequence>MTFTSENILLIGSVLVFVSILFTRSSFRFGIPVLLLFLGVGMLFGSDGLGVQFNSASDAQFIGMIALCLILFSGGMDTRFQEIRPVLFPGISLSTVGVLLTTLFTGLFIYYISGYTRADIHLSLWVSFLLAATMSSTDSASVFNLLRSKNMNLKENLRPMLELESGSNDPMAYMLTIVLIQVVTLSGASAMDILKDFFLQFFLGALAGYSIGRFGVWLLNKISLVNSALYSILILSLVFFLFTVTDLIQGNAYLAVYVAGIVLGNAKIPYRKEVSNFLDGLTWFGQIVLFLTLGLLVNPHELWQVADVALLIAVFMMLFGRPLSVFISLLPFRKFSFKSRVFISWVGLRGAVPIIFATYPVIAEVEGAGQIFNIVFFITLLSLLLQGTTLSPLADRLGLSEPMEQPHDYYGIEIPEETKTYLTDVQLTAEMMAGGNRLADLNLPKGHLVMLIKRNEEYIVPNGHMQLHENDHLLVISERKKSEERNKEE</sequence>
<evidence type="ECO:0000256" key="9">
    <source>
        <dbReference type="ARBA" id="ARBA00023136"/>
    </source>
</evidence>
<keyword evidence="8" id="KW-0406">Ion transport</keyword>
<feature type="transmembrane region" description="Helical" evidence="10">
    <location>
        <begin position="309"/>
        <end position="330"/>
    </location>
</feature>
<evidence type="ECO:0000313" key="12">
    <source>
        <dbReference type="EMBL" id="MDM8144412.1"/>
    </source>
</evidence>
<feature type="transmembrane region" description="Helical" evidence="10">
    <location>
        <begin position="342"/>
        <end position="362"/>
    </location>
</feature>
<evidence type="ECO:0000256" key="5">
    <source>
        <dbReference type="ARBA" id="ARBA00022538"/>
    </source>
</evidence>
<feature type="transmembrane region" description="Helical" evidence="10">
    <location>
        <begin position="6"/>
        <end position="22"/>
    </location>
</feature>
<proteinExistence type="predicted"/>
<dbReference type="Proteomes" id="UP001228403">
    <property type="component" value="Unassembled WGS sequence"/>
</dbReference>
<dbReference type="InterPro" id="IPR038770">
    <property type="entry name" value="Na+/solute_symporter_sf"/>
</dbReference>
<evidence type="ECO:0000313" key="13">
    <source>
        <dbReference type="Proteomes" id="UP001228403"/>
    </source>
</evidence>
<evidence type="ECO:0000256" key="6">
    <source>
        <dbReference type="ARBA" id="ARBA00022692"/>
    </source>
</evidence>
<dbReference type="InterPro" id="IPR036721">
    <property type="entry name" value="RCK_C_sf"/>
</dbReference>
<keyword evidence="9 10" id="KW-0472">Membrane</keyword>
<keyword evidence="3" id="KW-0050">Antiport</keyword>
<dbReference type="InterPro" id="IPR006153">
    <property type="entry name" value="Cation/H_exchanger_TM"/>
</dbReference>
<dbReference type="PROSITE" id="PS51202">
    <property type="entry name" value="RCK_C"/>
    <property type="match status" value="1"/>
</dbReference>
<feature type="transmembrane region" description="Helical" evidence="10">
    <location>
        <begin position="374"/>
        <end position="394"/>
    </location>
</feature>
<feature type="transmembrane region" description="Helical" evidence="10">
    <location>
        <begin position="29"/>
        <end position="46"/>
    </location>
</feature>
<keyword evidence="5" id="KW-0630">Potassium</keyword>
<dbReference type="InterPro" id="IPR006037">
    <property type="entry name" value="RCK_C"/>
</dbReference>
<comment type="subcellular location">
    <subcellularLocation>
        <location evidence="1">Cell membrane</location>
        <topology evidence="1">Multi-pass membrane protein</topology>
    </subcellularLocation>
</comment>